<evidence type="ECO:0000313" key="5">
    <source>
        <dbReference type="Proteomes" id="UP000565719"/>
    </source>
</evidence>
<feature type="domain" description="Chitin-binding type-3" evidence="3">
    <location>
        <begin position="455"/>
        <end position="504"/>
    </location>
</feature>
<dbReference type="RefSeq" id="WP_171360955.1">
    <property type="nucleotide sequence ID" value="NZ_VTXC01000023.1"/>
</dbReference>
<dbReference type="PANTHER" id="PTHR34823">
    <property type="entry name" value="GLCNAC-BINDING PROTEIN A"/>
    <property type="match status" value="1"/>
</dbReference>
<evidence type="ECO:0000256" key="2">
    <source>
        <dbReference type="ARBA" id="ARBA00022801"/>
    </source>
</evidence>
<keyword evidence="1" id="KW-0732">Signal</keyword>
<name>A0A7Y3ZYW0_9VIBR</name>
<evidence type="ECO:0000313" key="4">
    <source>
        <dbReference type="EMBL" id="NOH71657.1"/>
    </source>
</evidence>
<dbReference type="Pfam" id="PF03067">
    <property type="entry name" value="LPMO_10"/>
    <property type="match status" value="1"/>
</dbReference>
<protein>
    <submittedName>
        <fullName evidence="4">Chitin-binding protein</fullName>
    </submittedName>
</protein>
<dbReference type="GO" id="GO:0030246">
    <property type="term" value="F:carbohydrate binding"/>
    <property type="evidence" value="ECO:0007669"/>
    <property type="project" value="InterPro"/>
</dbReference>
<dbReference type="EMBL" id="VTXC01000023">
    <property type="protein sequence ID" value="NOH71657.1"/>
    <property type="molecule type" value="Genomic_DNA"/>
</dbReference>
<accession>A0A7Y3ZYW0</accession>
<dbReference type="SUPFAM" id="SSF81296">
    <property type="entry name" value="E set domains"/>
    <property type="match status" value="1"/>
</dbReference>
<dbReference type="Proteomes" id="UP000565719">
    <property type="component" value="Unassembled WGS sequence"/>
</dbReference>
<dbReference type="InterPro" id="IPR003610">
    <property type="entry name" value="CBM5/12"/>
</dbReference>
<keyword evidence="2" id="KW-0378">Hydrolase</keyword>
<sequence length="505" mass="56535">MAPSKHISRLTIGASLLSVLPIHVFAHGWSEFPKARQAICHEQGGLWSGSPPNAACANAMEVMTSEGRSKQYQFVQRNEYSKNIKDYNNRVAVREAIPNGTLCYANDPQKSGIGAPHPAWTRTEINTGTFQYVFKASTAHNPSFWEFYLTKPHADLSKRLAWEDLELIQTEGNIPAENYENDDRYKKYRTNVTIPLYRSGDAILFVRWQRIDNGGEGFYNCSDITIKSDSTTTPPNEHAPKPDLIRIASFIPDGFQTPQIGDTVKYDIIDKDGKVARSFDISLNSANINAWERLLAAEINAWHDTYQNGSVFIGDWHDEMQHYMYFQNDSSLNFFNTKDNQTSSLMTLSQSNNDSTRSLTGQLYELSKSDNVIKAGDKVVIIMDDNATLTQIQGSPVQIENNGTSSMIVGTNSITQNETLIFSASDTNSNQAKTFTFEVIANDVNATPPPAISSVAAWNRSKTYIGGEIVTYADKKWQAQWWVQGGDDPKATYDSNIWGAWRPVN</sequence>
<evidence type="ECO:0000259" key="3">
    <source>
        <dbReference type="SMART" id="SM00495"/>
    </source>
</evidence>
<dbReference type="SMART" id="SM00495">
    <property type="entry name" value="ChtBD3"/>
    <property type="match status" value="1"/>
</dbReference>
<dbReference type="Gene3D" id="2.10.10.20">
    <property type="entry name" value="Carbohydrate-binding module superfamily 5/12"/>
    <property type="match status" value="1"/>
</dbReference>
<comment type="caution">
    <text evidence="4">The sequence shown here is derived from an EMBL/GenBank/DDBJ whole genome shotgun (WGS) entry which is preliminary data.</text>
</comment>
<dbReference type="Gene3D" id="2.70.50.50">
    <property type="entry name" value="chitin-binding protein cbp21"/>
    <property type="match status" value="1"/>
</dbReference>
<reference evidence="4 5" key="1">
    <citation type="submission" date="2019-09" db="EMBL/GenBank/DDBJ databases">
        <title>Draft genome sequencing and comparative genomics of hatchery-associated Vibrios.</title>
        <authorList>
            <person name="Kehlet-Delgado H."/>
            <person name="Mueller R.S."/>
        </authorList>
    </citation>
    <scope>NUCLEOTIDE SEQUENCE [LARGE SCALE GENOMIC DNA]</scope>
    <source>
        <strain evidence="4 5">99-46-Y</strain>
    </source>
</reference>
<dbReference type="GO" id="GO:0005975">
    <property type="term" value="P:carbohydrate metabolic process"/>
    <property type="evidence" value="ECO:0007669"/>
    <property type="project" value="InterPro"/>
</dbReference>
<dbReference type="GO" id="GO:0004553">
    <property type="term" value="F:hydrolase activity, hydrolyzing O-glycosyl compounds"/>
    <property type="evidence" value="ECO:0007669"/>
    <property type="project" value="InterPro"/>
</dbReference>
<gene>
    <name evidence="4" type="ORF">F0225_09955</name>
</gene>
<dbReference type="InterPro" id="IPR036573">
    <property type="entry name" value="CBM_sf_5/12"/>
</dbReference>
<dbReference type="InterPro" id="IPR004302">
    <property type="entry name" value="Cellulose/chitin-bd_N"/>
</dbReference>
<proteinExistence type="predicted"/>
<dbReference type="InterPro" id="IPR051024">
    <property type="entry name" value="GlcNAc_Chitin_IntDeg"/>
</dbReference>
<dbReference type="CDD" id="cd21177">
    <property type="entry name" value="LPMO_AA10"/>
    <property type="match status" value="1"/>
</dbReference>
<dbReference type="CDD" id="cd12215">
    <property type="entry name" value="ChiC_BD"/>
    <property type="match status" value="1"/>
</dbReference>
<dbReference type="SUPFAM" id="SSF51055">
    <property type="entry name" value="Carbohydrate binding domain"/>
    <property type="match status" value="1"/>
</dbReference>
<organism evidence="4 5">
    <name type="scientific">Vibrio pectenicida</name>
    <dbReference type="NCBI Taxonomy" id="62763"/>
    <lineage>
        <taxon>Bacteria</taxon>
        <taxon>Pseudomonadati</taxon>
        <taxon>Pseudomonadota</taxon>
        <taxon>Gammaproteobacteria</taxon>
        <taxon>Vibrionales</taxon>
        <taxon>Vibrionaceae</taxon>
        <taxon>Vibrio</taxon>
    </lineage>
</organism>
<dbReference type="AlphaFoldDB" id="A0A7Y3ZYW0"/>
<dbReference type="InterPro" id="IPR014756">
    <property type="entry name" value="Ig_E-set"/>
</dbReference>
<dbReference type="PANTHER" id="PTHR34823:SF1">
    <property type="entry name" value="CHITIN-BINDING TYPE-4 DOMAIN-CONTAINING PROTEIN"/>
    <property type="match status" value="1"/>
</dbReference>
<dbReference type="GO" id="GO:0005576">
    <property type="term" value="C:extracellular region"/>
    <property type="evidence" value="ECO:0007669"/>
    <property type="project" value="InterPro"/>
</dbReference>
<evidence type="ECO:0000256" key="1">
    <source>
        <dbReference type="ARBA" id="ARBA00022729"/>
    </source>
</evidence>